<dbReference type="EMBL" id="BKCJ010007506">
    <property type="protein sequence ID" value="GEU77602.1"/>
    <property type="molecule type" value="Genomic_DNA"/>
</dbReference>
<accession>A0A6L2MXR7</accession>
<evidence type="ECO:0000256" key="1">
    <source>
        <dbReference type="SAM" id="MobiDB-lite"/>
    </source>
</evidence>
<gene>
    <name evidence="3" type="ORF">Tci_049580</name>
</gene>
<feature type="domain" description="Reverse transcriptase Ty1/copia-type" evidence="2">
    <location>
        <begin position="494"/>
        <end position="564"/>
    </location>
</feature>
<comment type="caution">
    <text evidence="3">The sequence shown here is derived from an EMBL/GenBank/DDBJ whole genome shotgun (WGS) entry which is preliminary data.</text>
</comment>
<feature type="compositionally biased region" description="Acidic residues" evidence="1">
    <location>
        <begin position="766"/>
        <end position="791"/>
    </location>
</feature>
<name>A0A6L2MXR7_TANCI</name>
<evidence type="ECO:0000259" key="2">
    <source>
        <dbReference type="Pfam" id="PF07727"/>
    </source>
</evidence>
<protein>
    <submittedName>
        <fullName evidence="3">Retrovirus-related Pol polyprotein from transposon TNT 1-94</fullName>
    </submittedName>
</protein>
<organism evidence="3">
    <name type="scientific">Tanacetum cinerariifolium</name>
    <name type="common">Dalmatian daisy</name>
    <name type="synonym">Chrysanthemum cinerariifolium</name>
    <dbReference type="NCBI Taxonomy" id="118510"/>
    <lineage>
        <taxon>Eukaryota</taxon>
        <taxon>Viridiplantae</taxon>
        <taxon>Streptophyta</taxon>
        <taxon>Embryophyta</taxon>
        <taxon>Tracheophyta</taxon>
        <taxon>Spermatophyta</taxon>
        <taxon>Magnoliopsida</taxon>
        <taxon>eudicotyledons</taxon>
        <taxon>Gunneridae</taxon>
        <taxon>Pentapetalae</taxon>
        <taxon>asterids</taxon>
        <taxon>campanulids</taxon>
        <taxon>Asterales</taxon>
        <taxon>Asteraceae</taxon>
        <taxon>Asteroideae</taxon>
        <taxon>Anthemideae</taxon>
        <taxon>Anthemidinae</taxon>
        <taxon>Tanacetum</taxon>
    </lineage>
</organism>
<evidence type="ECO:0000313" key="3">
    <source>
        <dbReference type="EMBL" id="GEU77602.1"/>
    </source>
</evidence>
<reference evidence="3" key="1">
    <citation type="journal article" date="2019" name="Sci. Rep.">
        <title>Draft genome of Tanacetum cinerariifolium, the natural source of mosquito coil.</title>
        <authorList>
            <person name="Yamashiro T."/>
            <person name="Shiraishi A."/>
            <person name="Satake H."/>
            <person name="Nakayama K."/>
        </authorList>
    </citation>
    <scope>NUCLEOTIDE SEQUENCE</scope>
</reference>
<feature type="region of interest" description="Disordered" evidence="1">
    <location>
        <begin position="749"/>
        <end position="872"/>
    </location>
</feature>
<proteinExistence type="predicted"/>
<dbReference type="InterPro" id="IPR013103">
    <property type="entry name" value="RVT_2"/>
</dbReference>
<dbReference type="Pfam" id="PF07727">
    <property type="entry name" value="RVT_2"/>
    <property type="match status" value="1"/>
</dbReference>
<feature type="compositionally biased region" description="Acidic residues" evidence="1">
    <location>
        <begin position="806"/>
        <end position="815"/>
    </location>
</feature>
<sequence length="1294" mass="146900">MVEGTENEEEFNFVNSVLNSQNDPGTRLDPRSYKEILEVEKTIVVQPSFHELATYLQAVMQESLPSMLDSRVKEVTKENVLVYVADGLILERQKMQVVITQMVVDAIQRERKNILTNFTLQINNANQAFVQEQQYQLYLTMKDNPQQQHDNLPIWLPLKMKFEGLTASNTPCRSSTICPRDLDNPHDDAHPEVENNMDTYATDDDELPAEKVSQELVEEMSQTVYEAKLRKVESRKEILTSPFPPKPTLVVQSYQRDPKAHALSLVNQDLLYLRKGSSGPEKFVFLLLKFLGVIILDDDIEERTPRWEDRQVWLNVITVKVKETWLGIPDGQANQTTIPNTAAFQTEDLDAYDSDCDDVSNAKAVLMANLSNYDFDIILERIKPTLYDGSVISGQHAACLMIDDEETLILEEVSRSKMLAKQNDPKSKEKKVNTTPINYVELNRLSEDFDKCFGKCFVPQQAFWLQTLHPNTDQYTSSLVKIKAPKELPEAKGGNQLEESFAPVARIKAIRIFVANAANKNMMIYQMNVKMAFLNGELKEEVYVSQPEGFVDQDNPLHVYKLKRPFTVSNKHHVHGTTCCQASSSHNISPKGQELENVYGFVIRSVTMILDVPDIYMHQFWFTVNKKDSTSYRLANQDFDKLPSNEEIISFIKELGHKGDIKSITEVTYLAYATGAASPKMKRKLKKPASPLKKRTLVTIEEEEPEPAKKVVPTKKPATKRHKGIKFLSDAALLEEAQLKKALKRNISEGTGLKPGVPDVSKGDSFESEYESWGDSGDEDADDQQEEIQDDEFVHTPEDYVPTNDESNDVTEEEYERINEELYGDVNVSLTDAEPDDKDKGNKEMTNNKTGDAKHENVIQESAGNQVKDDAQATQKTEVVSMLDINVQHEVPRTSPLLTIPVSIIPEHNVINLPETITTALATTIFSLLSSLFPHLQQTTPILTLTATKSRTLTTVVPDSETFATLHQRIIDLENDVKELKNVDNSTKVISTIQSEFPKAIKEYLGSSLDDVMYKVVQKNVVNIIKEHSVSAEIVERLKQQYAPQKSVEDIREIKMEHARKQQVPKATITSSDTIALPLLGEDTGNTDEPLAVNVDPKDWFKKPERPLTLDPEWNKGRSVKNKPTQKWLSDLAKAEKPSRTFDDLISTPIRFNTFVMNRLQISELTQHILALHIRVPKDKDSMDMLPIGNLNMIYTPPKEFLQSQILKLKNGVVMVILRRLKLFNLKGDVIVHLAATLRMITRRIVIKKRVEDLQLGIESYQKKLNTSRPMTHKARITNLKPYYGFSTLKASYM</sequence>